<protein>
    <submittedName>
        <fullName evidence="1">Uncharacterized protein</fullName>
    </submittedName>
</protein>
<keyword evidence="2" id="KW-1185">Reference proteome</keyword>
<dbReference type="OrthoDB" id="518124at2"/>
<dbReference type="AlphaFoldDB" id="A0A139X0A7"/>
<dbReference type="RefSeq" id="WP_017747971.1">
    <property type="nucleotide sequence ID" value="NZ_KQ976354.1"/>
</dbReference>
<name>A0A139X0A7_9CYAN</name>
<evidence type="ECO:0000313" key="2">
    <source>
        <dbReference type="Proteomes" id="UP000076925"/>
    </source>
</evidence>
<accession>A0A139X0A7</accession>
<sequence length="198" mass="21968">MPYSQFTLKKLVKDFNLKIEENVVLFPEITPVSPSDFLVQLLEKTVPLALATDTEKSRSEMIIFPVLLEVKEQKRNEVALFSGNDFTVDPNVGLNGNPDFLISLDKEQYFIAAPVMTIVEAKNNNLNSGLGQCGAEMLAAKIFNENEGKDVPAIHGCVTSGTAWKFLRLTGDILYIDKLEVSLFPCARLLGIFLSILK</sequence>
<evidence type="ECO:0000313" key="1">
    <source>
        <dbReference type="EMBL" id="KYC38134.1"/>
    </source>
</evidence>
<dbReference type="Proteomes" id="UP000076925">
    <property type="component" value="Unassembled WGS sequence"/>
</dbReference>
<gene>
    <name evidence="1" type="ORF">WA1_37940</name>
</gene>
<proteinExistence type="predicted"/>
<organism evidence="1 2">
    <name type="scientific">Scytonema hofmannii PCC 7110</name>
    <dbReference type="NCBI Taxonomy" id="128403"/>
    <lineage>
        <taxon>Bacteria</taxon>
        <taxon>Bacillati</taxon>
        <taxon>Cyanobacteriota</taxon>
        <taxon>Cyanophyceae</taxon>
        <taxon>Nostocales</taxon>
        <taxon>Scytonemataceae</taxon>
        <taxon>Scytonema</taxon>
    </lineage>
</organism>
<reference evidence="1 2" key="1">
    <citation type="journal article" date="2013" name="Genome Biol. Evol.">
        <title>Genomes of Stigonematalean cyanobacteria (subsection V) and the evolution of oxygenic photosynthesis from prokaryotes to plastids.</title>
        <authorList>
            <person name="Dagan T."/>
            <person name="Roettger M."/>
            <person name="Stucken K."/>
            <person name="Landan G."/>
            <person name="Koch R."/>
            <person name="Major P."/>
            <person name="Gould S.B."/>
            <person name="Goremykin V.V."/>
            <person name="Rippka R."/>
            <person name="Tandeau de Marsac N."/>
            <person name="Gugger M."/>
            <person name="Lockhart P.J."/>
            <person name="Allen J.F."/>
            <person name="Brune I."/>
            <person name="Maus I."/>
            <person name="Puhler A."/>
            <person name="Martin W.F."/>
        </authorList>
    </citation>
    <scope>NUCLEOTIDE SEQUENCE [LARGE SCALE GENOMIC DNA]</scope>
    <source>
        <strain evidence="1 2">PCC 7110</strain>
    </source>
</reference>
<comment type="caution">
    <text evidence="1">The sequence shown here is derived from an EMBL/GenBank/DDBJ whole genome shotgun (WGS) entry which is preliminary data.</text>
</comment>
<dbReference type="EMBL" id="ANNX02000042">
    <property type="protein sequence ID" value="KYC38134.1"/>
    <property type="molecule type" value="Genomic_DNA"/>
</dbReference>
<dbReference type="STRING" id="128403.WA1_37940"/>